<evidence type="ECO:0000313" key="2">
    <source>
        <dbReference type="EMBL" id="CAC5398449.1"/>
    </source>
</evidence>
<reference evidence="2 3" key="1">
    <citation type="submission" date="2020-06" db="EMBL/GenBank/DDBJ databases">
        <authorList>
            <person name="Li R."/>
            <person name="Bekaert M."/>
        </authorList>
    </citation>
    <scope>NUCLEOTIDE SEQUENCE [LARGE SCALE GENOMIC DNA]</scope>
    <source>
        <strain evidence="3">wild</strain>
    </source>
</reference>
<proteinExistence type="predicted"/>
<evidence type="ECO:0000313" key="3">
    <source>
        <dbReference type="Proteomes" id="UP000507470"/>
    </source>
</evidence>
<sequence>MPSVNQKRHSSSGKTAGSPPSKDNIYNIHSLDSKRIVRSIQRQQSADKRNQLHEEIMKAYDRDKELFFRLIKFQRFSSSQFTHTLQTPDKEASTPDDMNELFKEYFANLAKTNANPFFDKEHDNLVKIDAKTIVKLCENEDITVQPVTSSEISKLISQLKKRKSGDVDGLTSEHLIYGGIALIDYLTTLINNIFNTKHIPAAIKKDF</sequence>
<feature type="compositionally biased region" description="Basic residues" evidence="1">
    <location>
        <begin position="1"/>
        <end position="11"/>
    </location>
</feature>
<dbReference type="OrthoDB" id="6181747at2759"/>
<protein>
    <submittedName>
        <fullName evidence="2">Uncharacterized protein</fullName>
    </submittedName>
</protein>
<dbReference type="Proteomes" id="UP000507470">
    <property type="component" value="Unassembled WGS sequence"/>
</dbReference>
<name>A0A6J8CSR5_MYTCO</name>
<dbReference type="AlphaFoldDB" id="A0A6J8CSR5"/>
<gene>
    <name evidence="2" type="ORF">MCOR_32821</name>
</gene>
<accession>A0A6J8CSR5</accession>
<feature type="region of interest" description="Disordered" evidence="1">
    <location>
        <begin position="1"/>
        <end position="26"/>
    </location>
</feature>
<organism evidence="2 3">
    <name type="scientific">Mytilus coruscus</name>
    <name type="common">Sea mussel</name>
    <dbReference type="NCBI Taxonomy" id="42192"/>
    <lineage>
        <taxon>Eukaryota</taxon>
        <taxon>Metazoa</taxon>
        <taxon>Spiralia</taxon>
        <taxon>Lophotrochozoa</taxon>
        <taxon>Mollusca</taxon>
        <taxon>Bivalvia</taxon>
        <taxon>Autobranchia</taxon>
        <taxon>Pteriomorphia</taxon>
        <taxon>Mytilida</taxon>
        <taxon>Mytiloidea</taxon>
        <taxon>Mytilidae</taxon>
        <taxon>Mytilinae</taxon>
        <taxon>Mytilus</taxon>
    </lineage>
</organism>
<evidence type="ECO:0000256" key="1">
    <source>
        <dbReference type="SAM" id="MobiDB-lite"/>
    </source>
</evidence>
<dbReference type="EMBL" id="CACVKT020005897">
    <property type="protein sequence ID" value="CAC5398449.1"/>
    <property type="molecule type" value="Genomic_DNA"/>
</dbReference>
<keyword evidence="3" id="KW-1185">Reference proteome</keyword>